<proteinExistence type="predicted"/>
<dbReference type="Proteomes" id="UP000001075">
    <property type="component" value="Unassembled WGS sequence"/>
</dbReference>
<sequence length="69" mass="8063">MGPGWREEHTLQHPVSTERRTGSITALLFLSPDLNFKAGVWDLVTVSCFHSVLKWRDFHHPVSLFWFKL</sequence>
<evidence type="ECO:0000313" key="2">
    <source>
        <dbReference type="Proteomes" id="UP000001075"/>
    </source>
</evidence>
<dbReference type="EMBL" id="JH001041">
    <property type="protein sequence ID" value="EGV94416.1"/>
    <property type="molecule type" value="Genomic_DNA"/>
</dbReference>
<evidence type="ECO:0000313" key="1">
    <source>
        <dbReference type="EMBL" id="EGV94416.1"/>
    </source>
</evidence>
<reference evidence="2" key="1">
    <citation type="journal article" date="2011" name="Nat. Biotechnol.">
        <title>The genomic sequence of the Chinese hamster ovary (CHO)-K1 cell line.</title>
        <authorList>
            <person name="Xu X."/>
            <person name="Nagarajan H."/>
            <person name="Lewis N.E."/>
            <person name="Pan S."/>
            <person name="Cai Z."/>
            <person name="Liu X."/>
            <person name="Chen W."/>
            <person name="Xie M."/>
            <person name="Wang W."/>
            <person name="Hammond S."/>
            <person name="Andersen M.R."/>
            <person name="Neff N."/>
            <person name="Passarelli B."/>
            <person name="Koh W."/>
            <person name="Fan H.C."/>
            <person name="Wang J."/>
            <person name="Gui Y."/>
            <person name="Lee K.H."/>
            <person name="Betenbaugh M.J."/>
            <person name="Quake S.R."/>
            <person name="Famili I."/>
            <person name="Palsson B.O."/>
            <person name="Wang J."/>
        </authorList>
    </citation>
    <scope>NUCLEOTIDE SEQUENCE [LARGE SCALE GENOMIC DNA]</scope>
    <source>
        <strain evidence="2">CHO K1 cell line</strain>
    </source>
</reference>
<accession>G3I118</accession>
<organism evidence="1 2">
    <name type="scientific">Cricetulus griseus</name>
    <name type="common">Chinese hamster</name>
    <name type="synonym">Cricetulus barabensis griseus</name>
    <dbReference type="NCBI Taxonomy" id="10029"/>
    <lineage>
        <taxon>Eukaryota</taxon>
        <taxon>Metazoa</taxon>
        <taxon>Chordata</taxon>
        <taxon>Craniata</taxon>
        <taxon>Vertebrata</taxon>
        <taxon>Euteleostomi</taxon>
        <taxon>Mammalia</taxon>
        <taxon>Eutheria</taxon>
        <taxon>Euarchontoglires</taxon>
        <taxon>Glires</taxon>
        <taxon>Rodentia</taxon>
        <taxon>Myomorpha</taxon>
        <taxon>Muroidea</taxon>
        <taxon>Cricetidae</taxon>
        <taxon>Cricetinae</taxon>
        <taxon>Cricetulus</taxon>
    </lineage>
</organism>
<name>G3I118_CRIGR</name>
<dbReference type="InParanoid" id="G3I118"/>
<protein>
    <submittedName>
        <fullName evidence="1">Uncharacterized protein</fullName>
    </submittedName>
</protein>
<gene>
    <name evidence="1" type="ORF">I79_017061</name>
</gene>
<dbReference type="AlphaFoldDB" id="G3I118"/>